<dbReference type="STRING" id="6689.A0A423TG52"/>
<dbReference type="InterPro" id="IPR001044">
    <property type="entry name" value="XPG/Rad2_eukaryotes"/>
</dbReference>
<dbReference type="Pfam" id="PF00752">
    <property type="entry name" value="XPG_N"/>
    <property type="match status" value="1"/>
</dbReference>
<dbReference type="EMBL" id="QCYY01001773">
    <property type="protein sequence ID" value="ROT75463.1"/>
    <property type="molecule type" value="Genomic_DNA"/>
</dbReference>
<evidence type="ECO:0000256" key="6">
    <source>
        <dbReference type="ARBA" id="ARBA00023242"/>
    </source>
</evidence>
<dbReference type="AlphaFoldDB" id="A0A423TG52"/>
<comment type="similarity">
    <text evidence="2">Belongs to the XPG/RAD2 endonuclease family. XPG subfamily.</text>
</comment>
<dbReference type="InterPro" id="IPR006085">
    <property type="entry name" value="XPG_DNA_repair_N"/>
</dbReference>
<dbReference type="Gene3D" id="3.40.50.1010">
    <property type="entry name" value="5'-nuclease"/>
    <property type="match status" value="1"/>
</dbReference>
<dbReference type="Pfam" id="PF10178">
    <property type="entry name" value="PAC3"/>
    <property type="match status" value="1"/>
</dbReference>
<evidence type="ECO:0000256" key="3">
    <source>
        <dbReference type="ARBA" id="ARBA00022759"/>
    </source>
</evidence>
<dbReference type="GO" id="GO:0043248">
    <property type="term" value="P:proteasome assembly"/>
    <property type="evidence" value="ECO:0007669"/>
    <property type="project" value="InterPro"/>
</dbReference>
<dbReference type="GO" id="GO:0016788">
    <property type="term" value="F:hydrolase activity, acting on ester bonds"/>
    <property type="evidence" value="ECO:0007669"/>
    <property type="project" value="InterPro"/>
</dbReference>
<dbReference type="PROSITE" id="PS00841">
    <property type="entry name" value="XPG_1"/>
    <property type="match status" value="1"/>
</dbReference>
<evidence type="ECO:0000256" key="5">
    <source>
        <dbReference type="ARBA" id="ARBA00023204"/>
    </source>
</evidence>
<dbReference type="GO" id="GO:0005634">
    <property type="term" value="C:nucleus"/>
    <property type="evidence" value="ECO:0007669"/>
    <property type="project" value="UniProtKB-SubCell"/>
</dbReference>
<dbReference type="GO" id="GO:0003697">
    <property type="term" value="F:single-stranded DNA binding"/>
    <property type="evidence" value="ECO:0007669"/>
    <property type="project" value="InterPro"/>
</dbReference>
<dbReference type="OrthoDB" id="31113at2759"/>
<comment type="caution">
    <text evidence="9">The sequence shown here is derived from an EMBL/GenBank/DDBJ whole genome shotgun (WGS) entry which is preliminary data.</text>
</comment>
<gene>
    <name evidence="9" type="ORF">C7M84_006005</name>
</gene>
<dbReference type="InterPro" id="IPR018788">
    <property type="entry name" value="Proteasome_assmbl_chp_3"/>
</dbReference>
<dbReference type="PRINTS" id="PR00066">
    <property type="entry name" value="XRODRMPGMNTG"/>
</dbReference>
<name>A0A423TG52_PENVA</name>
<dbReference type="CDD" id="cd09868">
    <property type="entry name" value="PIN_XPG_RAD2"/>
    <property type="match status" value="1"/>
</dbReference>
<feature type="region of interest" description="Disordered" evidence="7">
    <location>
        <begin position="121"/>
        <end position="162"/>
    </location>
</feature>
<dbReference type="InterPro" id="IPR019974">
    <property type="entry name" value="XPG_CS"/>
</dbReference>
<keyword evidence="3" id="KW-0255">Endonuclease</keyword>
<keyword evidence="10" id="KW-1185">Reference proteome</keyword>
<dbReference type="Proteomes" id="UP000283509">
    <property type="component" value="Unassembled WGS sequence"/>
</dbReference>
<proteinExistence type="inferred from homology"/>
<evidence type="ECO:0000256" key="7">
    <source>
        <dbReference type="SAM" id="MobiDB-lite"/>
    </source>
</evidence>
<dbReference type="SUPFAM" id="SSF88723">
    <property type="entry name" value="PIN domain-like"/>
    <property type="match status" value="1"/>
</dbReference>
<dbReference type="GO" id="GO:0004520">
    <property type="term" value="F:DNA endonuclease activity"/>
    <property type="evidence" value="ECO:0007669"/>
    <property type="project" value="TreeGrafter"/>
</dbReference>
<keyword evidence="6" id="KW-0539">Nucleus</keyword>
<reference evidence="9 10" key="2">
    <citation type="submission" date="2019-01" db="EMBL/GenBank/DDBJ databases">
        <title>The decoding of complex shrimp genome reveals the adaptation for benthos swimmer, frequently molting mechanism and breeding impact on genome.</title>
        <authorList>
            <person name="Sun Y."/>
            <person name="Gao Y."/>
            <person name="Yu Y."/>
        </authorList>
    </citation>
    <scope>NUCLEOTIDE SEQUENCE [LARGE SCALE GENOMIC DNA]</scope>
    <source>
        <tissue evidence="9">Muscle</tissue>
    </source>
</reference>
<dbReference type="Gene3D" id="3.30.230.90">
    <property type="match status" value="1"/>
</dbReference>
<organism evidence="9 10">
    <name type="scientific">Penaeus vannamei</name>
    <name type="common">Whiteleg shrimp</name>
    <name type="synonym">Litopenaeus vannamei</name>
    <dbReference type="NCBI Taxonomy" id="6689"/>
    <lineage>
        <taxon>Eukaryota</taxon>
        <taxon>Metazoa</taxon>
        <taxon>Ecdysozoa</taxon>
        <taxon>Arthropoda</taxon>
        <taxon>Crustacea</taxon>
        <taxon>Multicrustacea</taxon>
        <taxon>Malacostraca</taxon>
        <taxon>Eumalacostraca</taxon>
        <taxon>Eucarida</taxon>
        <taxon>Decapoda</taxon>
        <taxon>Dendrobranchiata</taxon>
        <taxon>Penaeoidea</taxon>
        <taxon>Penaeidae</taxon>
        <taxon>Penaeus</taxon>
    </lineage>
</organism>
<sequence>MGVKGLWKLIESSGTPVPLETLEHKILGVDVSIWLHQAVRGFRGPGGAAVANAHLLTVFHRICKLLFYRIRPVFIFDGGVPHLKKQTLAARRLKRDVAASKAKQVRDRLLSNLLKSQAVRKALGKTGRGPSDVHVPKPQKKEKDMFELPPLPPPEENEEGMTTIKSEENEDEHEVLNSYDLPNLHHFDYESKEFKALPIETQQVILSELQCTRKENSWAAINEMPQDGKGFAEFQIDRLMKRRKFQVTLDNTQEEIRKKRAVEMEAEMFGELEKHFTMASLIDNTVSTPRPLVANNQQRPASIASKVFASLINGVHTDFAIIVYRNRVFITVTQCGKIGNLYSIHRDTAQKNGFLGLSALAVYDIKCILGVESEEGNQAVRSLAGKLEVPRPLLLSLTLPVLDFPTISAVGEALLKNKCW</sequence>
<dbReference type="PRINTS" id="PR00853">
    <property type="entry name" value="XPGRADSUPER"/>
</dbReference>
<dbReference type="PANTHER" id="PTHR16171">
    <property type="entry name" value="DNA REPAIR PROTEIN COMPLEMENTING XP-G CELLS-RELATED"/>
    <property type="match status" value="1"/>
</dbReference>
<keyword evidence="3" id="KW-0540">Nuclease</keyword>
<dbReference type="GO" id="GO:0006289">
    <property type="term" value="P:nucleotide-excision repair"/>
    <property type="evidence" value="ECO:0007669"/>
    <property type="project" value="InterPro"/>
</dbReference>
<keyword evidence="3" id="KW-0378">Hydrolase</keyword>
<comment type="subcellular location">
    <subcellularLocation>
        <location evidence="1">Nucleus</location>
    </subcellularLocation>
</comment>
<keyword evidence="4" id="KW-0227">DNA damage</keyword>
<reference evidence="9 10" key="1">
    <citation type="submission" date="2018-04" db="EMBL/GenBank/DDBJ databases">
        <authorList>
            <person name="Zhang X."/>
            <person name="Yuan J."/>
            <person name="Li F."/>
            <person name="Xiang J."/>
        </authorList>
    </citation>
    <scope>NUCLEOTIDE SEQUENCE [LARGE SCALE GENOMIC DNA]</scope>
    <source>
        <tissue evidence="9">Muscle</tissue>
    </source>
</reference>
<dbReference type="InterPro" id="IPR029060">
    <property type="entry name" value="PIN-like_dom_sf"/>
</dbReference>
<evidence type="ECO:0000256" key="1">
    <source>
        <dbReference type="ARBA" id="ARBA00004123"/>
    </source>
</evidence>
<dbReference type="SMART" id="SM00485">
    <property type="entry name" value="XPGN"/>
    <property type="match status" value="1"/>
</dbReference>
<protein>
    <submittedName>
        <fullName evidence="9">DNA repair protein</fullName>
    </submittedName>
</protein>
<evidence type="ECO:0000313" key="10">
    <source>
        <dbReference type="Proteomes" id="UP000283509"/>
    </source>
</evidence>
<keyword evidence="5" id="KW-0234">DNA repair</keyword>
<dbReference type="PANTHER" id="PTHR16171:SF7">
    <property type="entry name" value="DNA REPAIR PROTEIN RAD2"/>
    <property type="match status" value="1"/>
</dbReference>
<dbReference type="InterPro" id="IPR053720">
    <property type="entry name" value="Psm_Assembly_Chaperone"/>
</dbReference>
<evidence type="ECO:0000313" key="9">
    <source>
        <dbReference type="EMBL" id="ROT75463.1"/>
    </source>
</evidence>
<feature type="domain" description="XPG N-terminal" evidence="8">
    <location>
        <begin position="1"/>
        <end position="98"/>
    </location>
</feature>
<evidence type="ECO:0000256" key="2">
    <source>
        <dbReference type="ARBA" id="ARBA00005283"/>
    </source>
</evidence>
<evidence type="ECO:0000259" key="8">
    <source>
        <dbReference type="SMART" id="SM00485"/>
    </source>
</evidence>
<accession>A0A423TG52</accession>
<evidence type="ECO:0000256" key="4">
    <source>
        <dbReference type="ARBA" id="ARBA00022763"/>
    </source>
</evidence>
<dbReference type="InterPro" id="IPR006084">
    <property type="entry name" value="XPG/Rad2"/>
</dbReference>